<keyword evidence="6" id="KW-1185">Reference proteome</keyword>
<dbReference type="PANTHER" id="PTHR10903">
    <property type="entry name" value="GTPASE, IMAP FAMILY MEMBER-RELATED"/>
    <property type="match status" value="1"/>
</dbReference>
<dbReference type="Proteomes" id="UP000727407">
    <property type="component" value="Unassembled WGS sequence"/>
</dbReference>
<feature type="non-terminal residue" evidence="5">
    <location>
        <position position="138"/>
    </location>
</feature>
<sequence length="138" mass="15568">MSSVTKQCQKETGVVQGRSLALIDTPGWFDTSLQQSETTDEVIRCLAMSSPGPHAFLLIIPIARFTQEQQQTIDMIKAVFEENISDHTIIIFTRADELKGESIEQFIQRQDTIIHDLVARFGGRFLAFNNTNPENPDQ</sequence>
<gene>
    <name evidence="5" type="ORF">DAT39_017474</name>
</gene>
<evidence type="ECO:0000313" key="5">
    <source>
        <dbReference type="EMBL" id="KAF5892799.1"/>
    </source>
</evidence>
<evidence type="ECO:0000313" key="6">
    <source>
        <dbReference type="Proteomes" id="UP000727407"/>
    </source>
</evidence>
<dbReference type="InterPro" id="IPR027417">
    <property type="entry name" value="P-loop_NTPase"/>
</dbReference>
<evidence type="ECO:0000256" key="3">
    <source>
        <dbReference type="ARBA" id="ARBA00023134"/>
    </source>
</evidence>
<comment type="caution">
    <text evidence="5">The sequence shown here is derived from an EMBL/GenBank/DDBJ whole genome shotgun (WGS) entry which is preliminary data.</text>
</comment>
<dbReference type="EMBL" id="QNUK01000474">
    <property type="protein sequence ID" value="KAF5892799.1"/>
    <property type="molecule type" value="Genomic_DNA"/>
</dbReference>
<protein>
    <submittedName>
        <fullName evidence="5">GTPase IMAP family member 4-like</fullName>
    </submittedName>
</protein>
<evidence type="ECO:0000256" key="2">
    <source>
        <dbReference type="ARBA" id="ARBA00022741"/>
    </source>
</evidence>
<feature type="domain" description="AIG1-type G" evidence="4">
    <location>
        <begin position="1"/>
        <end position="138"/>
    </location>
</feature>
<dbReference type="SUPFAM" id="SSF52540">
    <property type="entry name" value="P-loop containing nucleoside triphosphate hydrolases"/>
    <property type="match status" value="1"/>
</dbReference>
<dbReference type="OrthoDB" id="8954335at2759"/>
<proteinExistence type="inferred from homology"/>
<name>A0A8J4WUL6_CLAMG</name>
<dbReference type="AlphaFoldDB" id="A0A8J4WUL6"/>
<dbReference type="InterPro" id="IPR045058">
    <property type="entry name" value="GIMA/IAN/Toc"/>
</dbReference>
<evidence type="ECO:0000259" key="4">
    <source>
        <dbReference type="PROSITE" id="PS51720"/>
    </source>
</evidence>
<keyword evidence="3" id="KW-0342">GTP-binding</keyword>
<keyword evidence="2" id="KW-0547">Nucleotide-binding</keyword>
<accession>A0A8J4WUL6</accession>
<evidence type="ECO:0000256" key="1">
    <source>
        <dbReference type="ARBA" id="ARBA00008535"/>
    </source>
</evidence>
<dbReference type="PROSITE" id="PS51720">
    <property type="entry name" value="G_AIG1"/>
    <property type="match status" value="1"/>
</dbReference>
<dbReference type="Pfam" id="PF04548">
    <property type="entry name" value="AIG1"/>
    <property type="match status" value="1"/>
</dbReference>
<dbReference type="GO" id="GO:0005525">
    <property type="term" value="F:GTP binding"/>
    <property type="evidence" value="ECO:0007669"/>
    <property type="project" value="UniProtKB-KW"/>
</dbReference>
<organism evidence="5 6">
    <name type="scientific">Clarias magur</name>
    <name type="common">Asian catfish</name>
    <name type="synonym">Macropteronotus magur</name>
    <dbReference type="NCBI Taxonomy" id="1594786"/>
    <lineage>
        <taxon>Eukaryota</taxon>
        <taxon>Metazoa</taxon>
        <taxon>Chordata</taxon>
        <taxon>Craniata</taxon>
        <taxon>Vertebrata</taxon>
        <taxon>Euteleostomi</taxon>
        <taxon>Actinopterygii</taxon>
        <taxon>Neopterygii</taxon>
        <taxon>Teleostei</taxon>
        <taxon>Ostariophysi</taxon>
        <taxon>Siluriformes</taxon>
        <taxon>Clariidae</taxon>
        <taxon>Clarias</taxon>
    </lineage>
</organism>
<dbReference type="Gene3D" id="3.40.50.300">
    <property type="entry name" value="P-loop containing nucleotide triphosphate hydrolases"/>
    <property type="match status" value="1"/>
</dbReference>
<reference evidence="5" key="1">
    <citation type="submission" date="2020-07" db="EMBL/GenBank/DDBJ databases">
        <title>Clarias magur genome sequencing, assembly and annotation.</title>
        <authorList>
            <person name="Kushwaha B."/>
            <person name="Kumar R."/>
            <person name="Das P."/>
            <person name="Joshi C.G."/>
            <person name="Kumar D."/>
            <person name="Nagpure N.S."/>
            <person name="Pandey M."/>
            <person name="Agarwal S."/>
            <person name="Srivastava S."/>
            <person name="Singh M."/>
            <person name="Sahoo L."/>
            <person name="Jayasankar P."/>
            <person name="Meher P.K."/>
            <person name="Koringa P.G."/>
            <person name="Iquebal M.A."/>
            <person name="Das S.P."/>
            <person name="Bit A."/>
            <person name="Patnaik S."/>
            <person name="Patel N."/>
            <person name="Shah T.M."/>
            <person name="Hinsu A."/>
            <person name="Jena J.K."/>
        </authorList>
    </citation>
    <scope>NUCLEOTIDE SEQUENCE</scope>
    <source>
        <strain evidence="5">CIFAMagur01</strain>
        <tissue evidence="5">Testis</tissue>
    </source>
</reference>
<comment type="similarity">
    <text evidence="1">Belongs to the TRAFAC class TrmE-Era-EngA-EngB-Septin-like GTPase superfamily. AIG1/Toc34/Toc159-like paraseptin GTPase family. IAN subfamily.</text>
</comment>
<dbReference type="InterPro" id="IPR006703">
    <property type="entry name" value="G_AIG1"/>
</dbReference>
<dbReference type="PANTHER" id="PTHR10903:SF182">
    <property type="entry name" value="GTPASE IMAP FAMILY MEMBER 4"/>
    <property type="match status" value="1"/>
</dbReference>
<dbReference type="FunFam" id="3.40.50.300:FF:000366">
    <property type="entry name" value="GTPase, IMAP family member 2"/>
    <property type="match status" value="1"/>
</dbReference>